<sequence>MLAIDKSGTNQVSPNIPGSLALLLTVGLGQRINMSQDACKHIPVPEACHVAALSITAPGLDAGFLLAGGLPKRLLLTRDWGLILILLHIRIPPNELRASSLRVSTLPKAVTFQFPRLHLSPIVALQGSGVAVWTTLIIVLTHEKYGHWPEYSTVLRHVDADHLYCTKFQVTIAIAPFGMSNIDSTEHAKQANESQITLPLRQVREPTVPSLPQTHTDSETLSTIPSQQTGP</sequence>
<protein>
    <submittedName>
        <fullName evidence="2 4">Uncharacterized protein</fullName>
    </submittedName>
</protein>
<proteinExistence type="predicted"/>
<reference evidence="4" key="3">
    <citation type="submission" date="2025-04" db="UniProtKB">
        <authorList>
            <consortium name="RefSeq"/>
        </authorList>
    </citation>
    <scope>IDENTIFICATION</scope>
    <source>
        <strain evidence="4">CBS 781.70</strain>
    </source>
</reference>
<gene>
    <name evidence="2 4" type="ORF">P152DRAFT_323906</name>
</gene>
<dbReference type="EMBL" id="ML975155">
    <property type="protein sequence ID" value="KAF1813551.1"/>
    <property type="molecule type" value="Genomic_DNA"/>
</dbReference>
<keyword evidence="3" id="KW-1185">Reference proteome</keyword>
<evidence type="ECO:0000313" key="4">
    <source>
        <dbReference type="RefSeq" id="XP_033535182.1"/>
    </source>
</evidence>
<evidence type="ECO:0000256" key="1">
    <source>
        <dbReference type="SAM" id="MobiDB-lite"/>
    </source>
</evidence>
<reference evidence="2 4" key="1">
    <citation type="submission" date="2020-01" db="EMBL/GenBank/DDBJ databases">
        <authorList>
            <consortium name="DOE Joint Genome Institute"/>
            <person name="Haridas S."/>
            <person name="Albert R."/>
            <person name="Binder M."/>
            <person name="Bloem J."/>
            <person name="Labutti K."/>
            <person name="Salamov A."/>
            <person name="Andreopoulos B."/>
            <person name="Baker S.E."/>
            <person name="Barry K."/>
            <person name="Bills G."/>
            <person name="Bluhm B.H."/>
            <person name="Cannon C."/>
            <person name="Castanera R."/>
            <person name="Culley D.E."/>
            <person name="Daum C."/>
            <person name="Ezra D."/>
            <person name="Gonzalez J.B."/>
            <person name="Henrissat B."/>
            <person name="Kuo A."/>
            <person name="Liang C."/>
            <person name="Lipzen A."/>
            <person name="Lutzoni F."/>
            <person name="Magnuson J."/>
            <person name="Mondo S."/>
            <person name="Nolan M."/>
            <person name="Ohm R."/>
            <person name="Pangilinan J."/>
            <person name="Park H.-J."/>
            <person name="Ramirez L."/>
            <person name="Alfaro M."/>
            <person name="Sun H."/>
            <person name="Tritt A."/>
            <person name="Yoshinaga Y."/>
            <person name="Zwiers L.-H."/>
            <person name="Turgeon B.G."/>
            <person name="Goodwin S.B."/>
            <person name="Spatafora J.W."/>
            <person name="Crous P.W."/>
            <person name="Grigoriev I.V."/>
        </authorList>
    </citation>
    <scope>NUCLEOTIDE SEQUENCE</scope>
    <source>
        <strain evidence="2 4">CBS 781.70</strain>
    </source>
</reference>
<reference evidence="4" key="2">
    <citation type="submission" date="2020-04" db="EMBL/GenBank/DDBJ databases">
        <authorList>
            <consortium name="NCBI Genome Project"/>
        </authorList>
    </citation>
    <scope>NUCLEOTIDE SEQUENCE</scope>
    <source>
        <strain evidence="4">CBS 781.70</strain>
    </source>
</reference>
<evidence type="ECO:0000313" key="2">
    <source>
        <dbReference type="EMBL" id="KAF1813551.1"/>
    </source>
</evidence>
<dbReference type="Proteomes" id="UP000504638">
    <property type="component" value="Unplaced"/>
</dbReference>
<feature type="region of interest" description="Disordered" evidence="1">
    <location>
        <begin position="186"/>
        <end position="231"/>
    </location>
</feature>
<feature type="compositionally biased region" description="Polar residues" evidence="1">
    <location>
        <begin position="210"/>
        <end position="231"/>
    </location>
</feature>
<dbReference type="AlphaFoldDB" id="A0A6G1G6G8"/>
<name>A0A6G1G6G8_9PEZI</name>
<organism evidence="2">
    <name type="scientific">Eremomyces bilateralis CBS 781.70</name>
    <dbReference type="NCBI Taxonomy" id="1392243"/>
    <lineage>
        <taxon>Eukaryota</taxon>
        <taxon>Fungi</taxon>
        <taxon>Dikarya</taxon>
        <taxon>Ascomycota</taxon>
        <taxon>Pezizomycotina</taxon>
        <taxon>Dothideomycetes</taxon>
        <taxon>Dothideomycetes incertae sedis</taxon>
        <taxon>Eremomycetales</taxon>
        <taxon>Eremomycetaceae</taxon>
        <taxon>Eremomyces</taxon>
    </lineage>
</organism>
<evidence type="ECO:0000313" key="3">
    <source>
        <dbReference type="Proteomes" id="UP000504638"/>
    </source>
</evidence>
<dbReference type="RefSeq" id="XP_033535182.1">
    <property type="nucleotide sequence ID" value="XM_033675224.1"/>
</dbReference>
<accession>A0A6G1G6G8</accession>
<dbReference type="GeneID" id="54415794"/>